<keyword evidence="5" id="KW-1185">Reference proteome</keyword>
<dbReference type="Gene3D" id="1.10.1040.10">
    <property type="entry name" value="N-(1-d-carboxylethyl)-l-norvaline Dehydrogenase, domain 2"/>
    <property type="match status" value="1"/>
</dbReference>
<proteinExistence type="predicted"/>
<feature type="compositionally biased region" description="Basic residues" evidence="1">
    <location>
        <begin position="272"/>
        <end position="281"/>
    </location>
</feature>
<evidence type="ECO:0000256" key="1">
    <source>
        <dbReference type="SAM" id="MobiDB-lite"/>
    </source>
</evidence>
<name>A0ABP0MHL0_9DINO</name>
<dbReference type="Gene3D" id="3.40.50.720">
    <property type="entry name" value="NAD(P)-binding Rossmann-like Domain"/>
    <property type="match status" value="1"/>
</dbReference>
<dbReference type="InterPro" id="IPR036291">
    <property type="entry name" value="NAD(P)-bd_dom_sf"/>
</dbReference>
<evidence type="ECO:0000259" key="2">
    <source>
        <dbReference type="Pfam" id="PF03446"/>
    </source>
</evidence>
<feature type="compositionally biased region" description="Polar residues" evidence="1">
    <location>
        <begin position="210"/>
        <end position="222"/>
    </location>
</feature>
<gene>
    <name evidence="4" type="ORF">SCF082_LOCUS28037</name>
</gene>
<evidence type="ECO:0000313" key="4">
    <source>
        <dbReference type="EMBL" id="CAK9050980.1"/>
    </source>
</evidence>
<feature type="domain" description="3-hydroxyisobutyrate dehydrogenase-like NAD-binding" evidence="3">
    <location>
        <begin position="499"/>
        <end position="615"/>
    </location>
</feature>
<dbReference type="PANTHER" id="PTHR22981">
    <property type="entry name" value="3-HYDROXYISOBUTYRATE DEHYDROGENASE-RELATED"/>
    <property type="match status" value="1"/>
</dbReference>
<feature type="region of interest" description="Disordered" evidence="1">
    <location>
        <begin position="247"/>
        <end position="343"/>
    </location>
</feature>
<dbReference type="PANTHER" id="PTHR22981:SF84">
    <property type="entry name" value="3-HYDROXYISOBUTYRATE DEHYDROGENASE"/>
    <property type="match status" value="1"/>
</dbReference>
<feature type="region of interest" description="Disordered" evidence="1">
    <location>
        <begin position="42"/>
        <end position="235"/>
    </location>
</feature>
<feature type="compositionally biased region" description="Basic and acidic residues" evidence="1">
    <location>
        <begin position="137"/>
        <end position="147"/>
    </location>
</feature>
<dbReference type="Proteomes" id="UP001642464">
    <property type="component" value="Unassembled WGS sequence"/>
</dbReference>
<evidence type="ECO:0000313" key="5">
    <source>
        <dbReference type="Proteomes" id="UP001642464"/>
    </source>
</evidence>
<feature type="compositionally biased region" description="Basic residues" evidence="1">
    <location>
        <begin position="313"/>
        <end position="327"/>
    </location>
</feature>
<feature type="compositionally biased region" description="Basic and acidic residues" evidence="1">
    <location>
        <begin position="103"/>
        <end position="113"/>
    </location>
</feature>
<accession>A0ABP0MHL0</accession>
<reference evidence="4 5" key="1">
    <citation type="submission" date="2024-02" db="EMBL/GenBank/DDBJ databases">
        <authorList>
            <person name="Chen Y."/>
            <person name="Shah S."/>
            <person name="Dougan E. K."/>
            <person name="Thang M."/>
            <person name="Chan C."/>
        </authorList>
    </citation>
    <scope>NUCLEOTIDE SEQUENCE [LARGE SCALE GENOMIC DNA]</scope>
</reference>
<feature type="compositionally biased region" description="Polar residues" evidence="1">
    <location>
        <begin position="179"/>
        <end position="197"/>
    </location>
</feature>
<feature type="domain" description="6-phosphogluconate dehydrogenase NADP-binding" evidence="2">
    <location>
        <begin position="410"/>
        <end position="490"/>
    </location>
</feature>
<protein>
    <submittedName>
        <fullName evidence="4">Mitochondrial (HIBADH)</fullName>
    </submittedName>
</protein>
<evidence type="ECO:0000259" key="3">
    <source>
        <dbReference type="Pfam" id="PF14833"/>
    </source>
</evidence>
<organism evidence="4 5">
    <name type="scientific">Durusdinium trenchii</name>
    <dbReference type="NCBI Taxonomy" id="1381693"/>
    <lineage>
        <taxon>Eukaryota</taxon>
        <taxon>Sar</taxon>
        <taxon>Alveolata</taxon>
        <taxon>Dinophyceae</taxon>
        <taxon>Suessiales</taxon>
        <taxon>Symbiodiniaceae</taxon>
        <taxon>Durusdinium</taxon>
    </lineage>
</organism>
<sequence length="843" mass="89797">MSAFEYDQQEHDADQEASVQAKTDTTLAQALMDVGLVHQVQSLSSCPDHAEENSKPTPPPPQSESVLVKSNPVESKVDEHHGGDAGPAEAVVEIDVPGSPQEDPSHDRAHDDTASSANGQTPQPMTSALPCPGKPSESGDDKTDDPKVLGQAGQPSEPSRPEPSELTEGAPAEVIPSMLSRTTASGDDKNGNATPSVIVTCAPEPVAVPQPSTSDPGLSDSEGSSEVETIAEDDVPAAEEALALEHAKEAAAAAAAHAKAAAKCKAASQPKAKAKSANKKHTANDPKPKKDSSKSQPKAKSKAKAKTQDVKHGKTAKAKATQTRKRKSSEMPDDVAWTPVGDVKGPLAESFAKSASSGRSGNTNVICNAATASTLRNLRAVRGGADPNQRELQAMEIQVHVATISALANYRILAGLQPNAVWIEHSTTDFENTLKIRAEVEKRGAQAVAAPLTGGMQILKVGKMVSLVGADEETFQRVKPLIALSAPRIIRCGDFGHETVVKILTNMLCAVQDCAMGEVMMIAKKSGVDLKLLFDAMRISSGNSFCWETEFARVMDGTYFPDFTAEMMAKDIELGQGLAKKHGVPMMMHGQVAQIYEMCMAKYGKDSGSTIPVKLVEDACHTPLADDKLRKTFEDWTYTTEIVDGLSLKIQNEGLKVLCCPFVLDLLCHATRSVASLFCAWRAVCYAGALKVMKSVQTVTAVFAAWKFVCLSSAFIENMQLATADARGQEVQAEVLSIVLQNWGALAKEARRTPAPAEKAKFAQLRLAAAFSGWQLVSSASSFLQKVTQASADARCQTASAEVLSVVLKTWGALTKEVRATPTEVKKAKFARLRLAAAFFVWC</sequence>
<dbReference type="EMBL" id="CAXAMM010022001">
    <property type="protein sequence ID" value="CAK9050980.1"/>
    <property type="molecule type" value="Genomic_DNA"/>
</dbReference>
<feature type="compositionally biased region" description="Acidic residues" evidence="1">
    <location>
        <begin position="223"/>
        <end position="235"/>
    </location>
</feature>
<comment type="caution">
    <text evidence="4">The sequence shown here is derived from an EMBL/GenBank/DDBJ whole genome shotgun (WGS) entry which is preliminary data.</text>
</comment>
<dbReference type="InterPro" id="IPR029154">
    <property type="entry name" value="HIBADH-like_NADP-bd"/>
</dbReference>
<feature type="compositionally biased region" description="Basic and acidic residues" evidence="1">
    <location>
        <begin position="282"/>
        <end position="293"/>
    </location>
</feature>
<feature type="compositionally biased region" description="Low complexity" evidence="1">
    <location>
        <begin position="250"/>
        <end position="271"/>
    </location>
</feature>
<dbReference type="SUPFAM" id="SSF48179">
    <property type="entry name" value="6-phosphogluconate dehydrogenase C-terminal domain-like"/>
    <property type="match status" value="1"/>
</dbReference>
<dbReference type="InterPro" id="IPR008927">
    <property type="entry name" value="6-PGluconate_DH-like_C_sf"/>
</dbReference>
<feature type="region of interest" description="Disordered" evidence="1">
    <location>
        <begin position="1"/>
        <end position="21"/>
    </location>
</feature>
<dbReference type="Pfam" id="PF14833">
    <property type="entry name" value="NAD_binding_11"/>
    <property type="match status" value="1"/>
</dbReference>
<dbReference type="InterPro" id="IPR006115">
    <property type="entry name" value="6PGDH_NADP-bd"/>
</dbReference>
<dbReference type="InterPro" id="IPR013328">
    <property type="entry name" value="6PGD_dom2"/>
</dbReference>
<dbReference type="Pfam" id="PF03446">
    <property type="entry name" value="NAD_binding_2"/>
    <property type="match status" value="1"/>
</dbReference>
<feature type="compositionally biased region" description="Polar residues" evidence="1">
    <location>
        <begin position="114"/>
        <end position="126"/>
    </location>
</feature>
<dbReference type="SUPFAM" id="SSF51735">
    <property type="entry name" value="NAD(P)-binding Rossmann-fold domains"/>
    <property type="match status" value="1"/>
</dbReference>